<dbReference type="Proteomes" id="UP000017142">
    <property type="component" value="Unassembled WGS sequence"/>
</dbReference>
<gene>
    <name evidence="1" type="ORF">A544_0867</name>
</gene>
<dbReference type="AlphaFoldDB" id="A0AAV3KFX2"/>
<evidence type="ECO:0000313" key="2">
    <source>
        <dbReference type="Proteomes" id="UP000017142"/>
    </source>
</evidence>
<reference evidence="2" key="1">
    <citation type="journal article" date="2013" name="Diversity">
        <title>Genome Sequence of Dickeya solani, a New soft Rot Pathogen of Potato, Suggests its Emergence May Be Related to a Novel Combination of Non-Ribosomal Peptide/Polyketide Synthetase Clusters.</title>
        <authorList>
            <person name="Garlant L."/>
            <person name="Koskinen P."/>
            <person name="Rouhiainen L."/>
            <person name="Laine P."/>
            <person name="Paulin L."/>
            <person name="Auvinen P."/>
            <person name="Holm L."/>
            <person name="Pirhonen M."/>
        </authorList>
    </citation>
    <scope>NUCLEOTIDE SEQUENCE [LARGE SCALE GENOMIC DNA]</scope>
    <source>
        <strain evidence="2">D s0432-1</strain>
    </source>
</reference>
<comment type="caution">
    <text evidence="1">The sequence shown here is derived from an EMBL/GenBank/DDBJ whole genome shotgun (WGS) entry which is preliminary data.</text>
</comment>
<sequence length="30" mass="3607">MHGTRRDVFVSIDVSDQKFFQEFTHVDHLD</sequence>
<organism evidence="1 2">
    <name type="scientific">Dickeya solani D s0432-1</name>
    <dbReference type="NCBI Taxonomy" id="1231725"/>
    <lineage>
        <taxon>Bacteria</taxon>
        <taxon>Pseudomonadati</taxon>
        <taxon>Pseudomonadota</taxon>
        <taxon>Gammaproteobacteria</taxon>
        <taxon>Enterobacterales</taxon>
        <taxon>Pectobacteriaceae</taxon>
        <taxon>Dickeya</taxon>
    </lineage>
</organism>
<evidence type="ECO:0008006" key="3">
    <source>
        <dbReference type="Google" id="ProtNLM"/>
    </source>
</evidence>
<dbReference type="EMBL" id="AMWE01000001">
    <property type="protein sequence ID" value="ERO59887.1"/>
    <property type="molecule type" value="Genomic_DNA"/>
</dbReference>
<proteinExistence type="predicted"/>
<name>A0AAV3KFX2_9GAMM</name>
<evidence type="ECO:0000313" key="1">
    <source>
        <dbReference type="EMBL" id="ERO59887.1"/>
    </source>
</evidence>
<protein>
    <recommendedName>
        <fullName evidence="3">Transposase</fullName>
    </recommendedName>
</protein>
<accession>A0AAV3KFX2</accession>